<dbReference type="Gene3D" id="1.20.120.1490">
    <property type="match status" value="1"/>
</dbReference>
<evidence type="ECO:0000313" key="2">
    <source>
        <dbReference type="EMBL" id="SUQ24791.1"/>
    </source>
</evidence>
<reference evidence="2 3" key="1">
    <citation type="submission" date="2017-08" db="EMBL/GenBank/DDBJ databases">
        <authorList>
            <person name="de Groot N.N."/>
        </authorList>
    </citation>
    <scope>NUCLEOTIDE SEQUENCE [LARGE SCALE GENOMIC DNA]</scope>
    <source>
        <strain evidence="2 3">HM2</strain>
    </source>
</reference>
<keyword evidence="1" id="KW-0732">Signal</keyword>
<organism evidence="2 3">
    <name type="scientific">Fibrobacter succinogenes</name>
    <name type="common">Bacteroides succinogenes</name>
    <dbReference type="NCBI Taxonomy" id="833"/>
    <lineage>
        <taxon>Bacteria</taxon>
        <taxon>Pseudomonadati</taxon>
        <taxon>Fibrobacterota</taxon>
        <taxon>Fibrobacteria</taxon>
        <taxon>Fibrobacterales</taxon>
        <taxon>Fibrobacteraceae</taxon>
        <taxon>Fibrobacter</taxon>
    </lineage>
</organism>
<dbReference type="InterPro" id="IPR012899">
    <property type="entry name" value="LTXXQ"/>
</dbReference>
<name>A0A380S8G6_FIBSU</name>
<dbReference type="PROSITE" id="PS51257">
    <property type="entry name" value="PROKAR_LIPOPROTEIN"/>
    <property type="match status" value="1"/>
</dbReference>
<proteinExistence type="predicted"/>
<dbReference type="GO" id="GO:0042597">
    <property type="term" value="C:periplasmic space"/>
    <property type="evidence" value="ECO:0007669"/>
    <property type="project" value="InterPro"/>
</dbReference>
<sequence>MNASTKTFFASIIILACSLGFAIGAFCFADRGFGASCCSKQSTCTPTHKQCACGCENHDCAKNDCSCNCCKRGGMHHGKHHGEFHGERFHGKDFRDGRPEGPREHFKEGKPFDKKFDFKKGPGPEFMDSILQVTHEQKAAFESLRLKTDSTFKELRKQKKDAEKALHEALDSNDEKKIATAKAGILKAQEALLDHRINGVKDFNKILTKEQLEKFKSFHKDHRNHP</sequence>
<dbReference type="RefSeq" id="WP_109573181.1">
    <property type="nucleotide sequence ID" value="NZ_UHJL01000003.1"/>
</dbReference>
<dbReference type="AlphaFoldDB" id="A0A380S8G6"/>
<gene>
    <name evidence="2" type="ORF">SAMN05661053_2205</name>
</gene>
<feature type="signal peptide" evidence="1">
    <location>
        <begin position="1"/>
        <end position="29"/>
    </location>
</feature>
<dbReference type="Pfam" id="PF07813">
    <property type="entry name" value="LTXXQ"/>
    <property type="match status" value="1"/>
</dbReference>
<feature type="chain" id="PRO_5016821364" evidence="1">
    <location>
        <begin position="30"/>
        <end position="226"/>
    </location>
</feature>
<accession>A0A380S8G6</accession>
<protein>
    <submittedName>
        <fullName evidence="2">LTXXQ motif family protein</fullName>
    </submittedName>
</protein>
<dbReference type="EMBL" id="UHJL01000003">
    <property type="protein sequence ID" value="SUQ24791.1"/>
    <property type="molecule type" value="Genomic_DNA"/>
</dbReference>
<evidence type="ECO:0000313" key="3">
    <source>
        <dbReference type="Proteomes" id="UP000255423"/>
    </source>
</evidence>
<dbReference type="Proteomes" id="UP000255423">
    <property type="component" value="Unassembled WGS sequence"/>
</dbReference>
<evidence type="ECO:0000256" key="1">
    <source>
        <dbReference type="SAM" id="SignalP"/>
    </source>
</evidence>